<evidence type="ECO:0000313" key="3">
    <source>
        <dbReference type="EMBL" id="MFC4357797.1"/>
    </source>
</evidence>
<feature type="transmembrane region" description="Helical" evidence="1">
    <location>
        <begin position="47"/>
        <end position="67"/>
    </location>
</feature>
<keyword evidence="4" id="KW-1185">Reference proteome</keyword>
<evidence type="ECO:0000259" key="2">
    <source>
        <dbReference type="Pfam" id="PF07760"/>
    </source>
</evidence>
<feature type="transmembrane region" description="Helical" evidence="1">
    <location>
        <begin position="21"/>
        <end position="41"/>
    </location>
</feature>
<dbReference type="InterPro" id="IPR011674">
    <property type="entry name" value="DUF1616"/>
</dbReference>
<accession>A0ABD5PA78</accession>
<dbReference type="EMBL" id="JBHSDS010000005">
    <property type="protein sequence ID" value="MFC4357797.1"/>
    <property type="molecule type" value="Genomic_DNA"/>
</dbReference>
<feature type="transmembrane region" description="Helical" evidence="1">
    <location>
        <begin position="101"/>
        <end position="124"/>
    </location>
</feature>
<evidence type="ECO:0000256" key="1">
    <source>
        <dbReference type="SAM" id="Phobius"/>
    </source>
</evidence>
<protein>
    <submittedName>
        <fullName evidence="3">DUF1616 domain-containing protein</fullName>
    </submittedName>
</protein>
<sequence length="347" mass="36485">MSQNSLDSPNAGAQTDKTLSVDLLVGVLLVLVADAAVVLAAPLPLRLAVGIPALLVVPGYAIVSFLFPRRLPTGFERAEHPSAGLGVSSDTSGGTRYSERLLLSVGCSVVAVPVVLLLLLHAGVRLDETVVMGVVTGVSLPLALLAVSRRRNVAAGERFDPSFGGWVAAARRAMPASGSTFQSATRVVLGLTVLVAAASVGYAMSGQPQTADEPYTELYLLSENESGELVAGGYPTNLTAGQQETLHVGVDNHEGTQQQYTVVAELERVTVDGERTRVTEQEQLGTFQRRVPAGGTLQEAFAVEPTMTGDQLRLTFHLYKGDAPADPTVDNAYRSVHLWVSVDEGGA</sequence>
<reference evidence="3 4" key="1">
    <citation type="journal article" date="2019" name="Int. J. Syst. Evol. Microbiol.">
        <title>The Global Catalogue of Microorganisms (GCM) 10K type strain sequencing project: providing services to taxonomists for standard genome sequencing and annotation.</title>
        <authorList>
            <consortium name="The Broad Institute Genomics Platform"/>
            <consortium name="The Broad Institute Genome Sequencing Center for Infectious Disease"/>
            <person name="Wu L."/>
            <person name="Ma J."/>
        </authorList>
    </citation>
    <scope>NUCLEOTIDE SEQUENCE [LARGE SCALE GENOMIC DNA]</scope>
    <source>
        <strain evidence="3 4">CGMCC 1.12553</strain>
    </source>
</reference>
<organism evidence="3 4">
    <name type="scientific">Halobium salinum</name>
    <dbReference type="NCBI Taxonomy" id="1364940"/>
    <lineage>
        <taxon>Archaea</taxon>
        <taxon>Methanobacteriati</taxon>
        <taxon>Methanobacteriota</taxon>
        <taxon>Stenosarchaea group</taxon>
        <taxon>Halobacteria</taxon>
        <taxon>Halobacteriales</taxon>
        <taxon>Haloferacaceae</taxon>
        <taxon>Halobium</taxon>
    </lineage>
</organism>
<proteinExistence type="predicted"/>
<dbReference type="RefSeq" id="WP_267624530.1">
    <property type="nucleotide sequence ID" value="NZ_JAODIW010000009.1"/>
</dbReference>
<feature type="domain" description="DUF1616" evidence="2">
    <location>
        <begin position="25"/>
        <end position="340"/>
    </location>
</feature>
<comment type="caution">
    <text evidence="3">The sequence shown here is derived from an EMBL/GenBank/DDBJ whole genome shotgun (WGS) entry which is preliminary data.</text>
</comment>
<dbReference type="Proteomes" id="UP001595921">
    <property type="component" value="Unassembled WGS sequence"/>
</dbReference>
<dbReference type="AlphaFoldDB" id="A0ABD5PA78"/>
<keyword evidence="1" id="KW-1133">Transmembrane helix</keyword>
<dbReference type="Pfam" id="PF07760">
    <property type="entry name" value="DUF1616"/>
    <property type="match status" value="1"/>
</dbReference>
<feature type="transmembrane region" description="Helical" evidence="1">
    <location>
        <begin position="130"/>
        <end position="148"/>
    </location>
</feature>
<feature type="transmembrane region" description="Helical" evidence="1">
    <location>
        <begin position="187"/>
        <end position="204"/>
    </location>
</feature>
<evidence type="ECO:0000313" key="4">
    <source>
        <dbReference type="Proteomes" id="UP001595921"/>
    </source>
</evidence>
<keyword evidence="1" id="KW-0812">Transmembrane</keyword>
<name>A0ABD5PA78_9EURY</name>
<gene>
    <name evidence="3" type="ORF">ACFO0N_07530</name>
</gene>
<keyword evidence="1" id="KW-0472">Membrane</keyword>